<dbReference type="InterPro" id="IPR011990">
    <property type="entry name" value="TPR-like_helical_dom_sf"/>
</dbReference>
<keyword evidence="4" id="KW-1185">Reference proteome</keyword>
<gene>
    <name evidence="2" type="ORF">CH360_18220</name>
    <name evidence="3" type="ORF">CH373_04635</name>
</gene>
<protein>
    <recommendedName>
        <fullName evidence="6">Tetratricopeptide repeat protein</fullName>
    </recommendedName>
</protein>
<dbReference type="RefSeq" id="WP_100715532.1">
    <property type="nucleotide sequence ID" value="NZ_NPDY01000038.1"/>
</dbReference>
<name>A0A2M9ZQ80_9LEPT</name>
<dbReference type="AlphaFoldDB" id="A0A2M9ZQ80"/>
<dbReference type="OrthoDB" id="311508at2"/>
<keyword evidence="1" id="KW-0175">Coiled coil</keyword>
<organism evidence="3 5">
    <name type="scientific">Leptospira perolatii</name>
    <dbReference type="NCBI Taxonomy" id="2023191"/>
    <lineage>
        <taxon>Bacteria</taxon>
        <taxon>Pseudomonadati</taxon>
        <taxon>Spirochaetota</taxon>
        <taxon>Spirochaetia</taxon>
        <taxon>Leptospirales</taxon>
        <taxon>Leptospiraceae</taxon>
        <taxon>Leptospira</taxon>
    </lineage>
</organism>
<comment type="caution">
    <text evidence="3">The sequence shown here is derived from an EMBL/GenBank/DDBJ whole genome shotgun (WGS) entry which is preliminary data.</text>
</comment>
<dbReference type="Proteomes" id="UP000231990">
    <property type="component" value="Unassembled WGS sequence"/>
</dbReference>
<evidence type="ECO:0000256" key="1">
    <source>
        <dbReference type="SAM" id="Coils"/>
    </source>
</evidence>
<sequence length="645" mass="74759">MKKPRLLLGAFLIFCFLNVSIYSEEQDARLDPAGIYKLPHEAIPPSEVAKIKQSILESEKSGTELDGITAIRAYLDPYYAQFVDPKRTEEEKRLGRIFTEKTDRNTLRLLILKMLGRITESGILRDSPILFELHSLLGKEYLKKKQNTRALEEAITALRYRDFSHTEDSFSKEERLRELSDSGEISGAKQHGELRKQLRKAEEVLSSAKDRVHLLEAEAARGKELIFEENQTANRRKIERKDILAAKDGVKQEEARLRELENSYKDSFEKNYFPYFRKKSREDAEAVYHLAKLVKNAENDNKERLKVVNKASVSGQGIFVLFDYKRNTDYFAYAALLEIAYRLDSEYSSVVLDLANEFRSSGKKAKALDFFLKYLVLAQKENRPPAELAPIYRNIASLHTELKQYVLGAEFYEKYYSSESDAKKKAMYAYELGNFFETKIGNLEKSNLYYSDWLQERAREAAEVSDLSFAEAQERQRMEVLAYVGISKLHRYEKKFSKEREALLKAIDSYFKLQGNLKNEESKHSELTKQLLIIKRGLLERTNDQDMAQYRLKNLEIDESKEKIDIIRTKLDAAPGARAMQRVSVLFEYGKDYPASKKWNEEILKIGTQAERNVALRNLERINKIQEDGIPRDPYPRDPLASELP</sequence>
<dbReference type="SUPFAM" id="SSF48452">
    <property type="entry name" value="TPR-like"/>
    <property type="match status" value="1"/>
</dbReference>
<dbReference type="Gene3D" id="1.25.40.10">
    <property type="entry name" value="Tetratricopeptide repeat domain"/>
    <property type="match status" value="1"/>
</dbReference>
<accession>A0A2M9ZQ80</accession>
<feature type="coiled-coil region" evidence="1">
    <location>
        <begin position="243"/>
        <end position="270"/>
    </location>
</feature>
<evidence type="ECO:0000313" key="5">
    <source>
        <dbReference type="Proteomes" id="UP000231990"/>
    </source>
</evidence>
<evidence type="ECO:0008006" key="6">
    <source>
        <dbReference type="Google" id="ProtNLM"/>
    </source>
</evidence>
<proteinExistence type="predicted"/>
<dbReference type="EMBL" id="NPDY01000038">
    <property type="protein sequence ID" value="PJZ68056.1"/>
    <property type="molecule type" value="Genomic_DNA"/>
</dbReference>
<dbReference type="EMBL" id="NPDZ01000002">
    <property type="protein sequence ID" value="PJZ74204.1"/>
    <property type="molecule type" value="Genomic_DNA"/>
</dbReference>
<reference evidence="4 5" key="1">
    <citation type="submission" date="2017-07" db="EMBL/GenBank/DDBJ databases">
        <title>Leptospira spp. isolated from tropical soils.</title>
        <authorList>
            <person name="Thibeaux R."/>
            <person name="Iraola G."/>
            <person name="Ferres I."/>
            <person name="Bierque E."/>
            <person name="Girault D."/>
            <person name="Soupe-Gilbert M.-E."/>
            <person name="Picardeau M."/>
            <person name="Goarant C."/>
        </authorList>
    </citation>
    <scope>NUCLEOTIDE SEQUENCE [LARGE SCALE GENOMIC DNA]</scope>
    <source>
        <strain evidence="3 5">FH1-B-B1</strain>
        <strain evidence="2 4">FH1-B-C1</strain>
    </source>
</reference>
<feature type="coiled-coil region" evidence="1">
    <location>
        <begin position="191"/>
        <end position="218"/>
    </location>
</feature>
<evidence type="ECO:0000313" key="3">
    <source>
        <dbReference type="EMBL" id="PJZ74204.1"/>
    </source>
</evidence>
<evidence type="ECO:0000313" key="2">
    <source>
        <dbReference type="EMBL" id="PJZ68056.1"/>
    </source>
</evidence>
<dbReference type="Proteomes" id="UP000231962">
    <property type="component" value="Unassembled WGS sequence"/>
</dbReference>
<evidence type="ECO:0000313" key="4">
    <source>
        <dbReference type="Proteomes" id="UP000231962"/>
    </source>
</evidence>